<dbReference type="GO" id="GO:0016853">
    <property type="term" value="F:isomerase activity"/>
    <property type="evidence" value="ECO:0007669"/>
    <property type="project" value="UniProtKB-KW"/>
</dbReference>
<keyword evidence="2" id="KW-0413">Isomerase</keyword>
<dbReference type="RefSeq" id="WP_092843809.1">
    <property type="nucleotide sequence ID" value="NZ_FMAH01000002.1"/>
</dbReference>
<dbReference type="Gene3D" id="3.20.20.150">
    <property type="entry name" value="Divalent-metal-dependent TIM barrel enzymes"/>
    <property type="match status" value="1"/>
</dbReference>
<dbReference type="InterPro" id="IPR013022">
    <property type="entry name" value="Xyl_isomerase-like_TIM-brl"/>
</dbReference>
<gene>
    <name evidence="2" type="ORF">GA0061102_100253</name>
</gene>
<dbReference type="OrthoDB" id="3967277at2"/>
<proteinExistence type="predicted"/>
<keyword evidence="3" id="KW-1185">Reference proteome</keyword>
<dbReference type="AlphaFoldDB" id="A0A1C3U6G5"/>
<dbReference type="EMBL" id="FMAH01000002">
    <property type="protein sequence ID" value="SCB11072.1"/>
    <property type="molecule type" value="Genomic_DNA"/>
</dbReference>
<dbReference type="SUPFAM" id="SSF51658">
    <property type="entry name" value="Xylose isomerase-like"/>
    <property type="match status" value="1"/>
</dbReference>
<protein>
    <submittedName>
        <fullName evidence="2">Sugar phosphate isomerase/epimerase</fullName>
    </submittedName>
</protein>
<name>A0A1C3U6G5_9HYPH</name>
<evidence type="ECO:0000313" key="3">
    <source>
        <dbReference type="Proteomes" id="UP000199435"/>
    </source>
</evidence>
<sequence>MTVASNREIYFSFFMFTADLRPDDTDYTQVLVKHLKALTEMGYRGFDLHIAAGPAGINHELEVDSYVRLKKAFDKAGLEGARFTTNVGTTRTFDPTSPYEEQRKQALSYLKSRVDITSALGGGDSIMSGPFLYPYGVFPLTDSGEPIWSDALLDWMTPRYLAARSVFQDLTEYASRKGVKLAIEPVKSWETPPPNMVSEALDFLETLEAPQCGVTIDTAQVLMESQGPQIFKENVARAVRQNRLYYVHVSAPDRGAIKDSWIPWDIMLGEIEPVYRGPYLVEVFNAIPPFDSSMRMARRRFWRPGEDKPEPGRDSAYEVASAALATLEEQLASSIRFRSHPSHRPATHAGDS</sequence>
<dbReference type="Pfam" id="PF01261">
    <property type="entry name" value="AP_endonuc_2"/>
    <property type="match status" value="1"/>
</dbReference>
<dbReference type="STRING" id="411945.GA0061102_100253"/>
<feature type="domain" description="Xylose isomerase-like TIM barrel" evidence="1">
    <location>
        <begin position="36"/>
        <end position="298"/>
    </location>
</feature>
<dbReference type="PANTHER" id="PTHR12110">
    <property type="entry name" value="HYDROXYPYRUVATE ISOMERASE"/>
    <property type="match status" value="1"/>
</dbReference>
<dbReference type="InterPro" id="IPR050312">
    <property type="entry name" value="IolE/XylAMocC-like"/>
</dbReference>
<evidence type="ECO:0000259" key="1">
    <source>
        <dbReference type="Pfam" id="PF01261"/>
    </source>
</evidence>
<organism evidence="2 3">
    <name type="scientific">Rhizobium miluonense</name>
    <dbReference type="NCBI Taxonomy" id="411945"/>
    <lineage>
        <taxon>Bacteria</taxon>
        <taxon>Pseudomonadati</taxon>
        <taxon>Pseudomonadota</taxon>
        <taxon>Alphaproteobacteria</taxon>
        <taxon>Hyphomicrobiales</taxon>
        <taxon>Rhizobiaceae</taxon>
        <taxon>Rhizobium/Agrobacterium group</taxon>
        <taxon>Rhizobium</taxon>
    </lineage>
</organism>
<dbReference type="Proteomes" id="UP000199435">
    <property type="component" value="Unassembled WGS sequence"/>
</dbReference>
<accession>A0A1C3U6G5</accession>
<evidence type="ECO:0000313" key="2">
    <source>
        <dbReference type="EMBL" id="SCB11072.1"/>
    </source>
</evidence>
<reference evidence="3" key="1">
    <citation type="submission" date="2016-08" db="EMBL/GenBank/DDBJ databases">
        <authorList>
            <person name="Varghese N."/>
            <person name="Submissions Spin"/>
        </authorList>
    </citation>
    <scope>NUCLEOTIDE SEQUENCE [LARGE SCALE GENOMIC DNA]</scope>
    <source>
        <strain evidence="3">HAMBI 2971</strain>
    </source>
</reference>
<dbReference type="InterPro" id="IPR036237">
    <property type="entry name" value="Xyl_isomerase-like_sf"/>
</dbReference>